<feature type="transmembrane region" description="Helical" evidence="5">
    <location>
        <begin position="164"/>
        <end position="183"/>
    </location>
</feature>
<evidence type="ECO:0000313" key="6">
    <source>
        <dbReference type="EMBL" id="HIX77917.1"/>
    </source>
</evidence>
<dbReference type="GO" id="GO:0009403">
    <property type="term" value="P:toxin biosynthetic process"/>
    <property type="evidence" value="ECO:0007669"/>
    <property type="project" value="InterPro"/>
</dbReference>
<keyword evidence="3 5" id="KW-1133">Transmembrane helix</keyword>
<comment type="caution">
    <text evidence="6">The sequence shown here is derived from an EMBL/GenBank/DDBJ whole genome shotgun (WGS) entry which is preliminary data.</text>
</comment>
<feature type="transmembrane region" description="Helical" evidence="5">
    <location>
        <begin position="29"/>
        <end position="51"/>
    </location>
</feature>
<keyword evidence="4 5" id="KW-0472">Membrane</keyword>
<sequence>MNWLFIIVLVAIVLSAAVGYYRGAVRTVFSMGLLILVMVLAGLSPFIGNFLREHTSLAETVRAACSQLVNGSLITAQGETALTLPEGLVNIIANTQAGQKGLGGVYMAEYLADLAVDVIAFFTAFLLVWIAVKILMRIADGFTGIPVVSVANRLCGAALGIVRALFWVWIFLLLLVIFGETSWGNICMRAVQSNLFLKFLYDNNLILNLVFLLLR</sequence>
<accession>A0A9D1XF34</accession>
<evidence type="ECO:0000256" key="3">
    <source>
        <dbReference type="ARBA" id="ARBA00022989"/>
    </source>
</evidence>
<dbReference type="AlphaFoldDB" id="A0A9D1XF34"/>
<dbReference type="EMBL" id="DXEK01000165">
    <property type="protein sequence ID" value="HIX77917.1"/>
    <property type="molecule type" value="Genomic_DNA"/>
</dbReference>
<evidence type="ECO:0000256" key="2">
    <source>
        <dbReference type="ARBA" id="ARBA00022692"/>
    </source>
</evidence>
<organism evidence="6 7">
    <name type="scientific">Candidatus Fusicatenibacter merdavium</name>
    <dbReference type="NCBI Taxonomy" id="2838600"/>
    <lineage>
        <taxon>Bacteria</taxon>
        <taxon>Bacillati</taxon>
        <taxon>Bacillota</taxon>
        <taxon>Clostridia</taxon>
        <taxon>Lachnospirales</taxon>
        <taxon>Lachnospiraceae</taxon>
        <taxon>Fusicatenibacter</taxon>
    </lineage>
</organism>
<feature type="transmembrane region" description="Helical" evidence="5">
    <location>
        <begin position="110"/>
        <end position="132"/>
    </location>
</feature>
<comment type="subcellular location">
    <subcellularLocation>
        <location evidence="1">Membrane</location>
        <topology evidence="1">Multi-pass membrane protein</topology>
    </subcellularLocation>
</comment>
<reference evidence="6" key="1">
    <citation type="journal article" date="2021" name="PeerJ">
        <title>Extensive microbial diversity within the chicken gut microbiome revealed by metagenomics and culture.</title>
        <authorList>
            <person name="Gilroy R."/>
            <person name="Ravi A."/>
            <person name="Getino M."/>
            <person name="Pursley I."/>
            <person name="Horton D.L."/>
            <person name="Alikhan N.F."/>
            <person name="Baker D."/>
            <person name="Gharbi K."/>
            <person name="Hall N."/>
            <person name="Watson M."/>
            <person name="Adriaenssens E.M."/>
            <person name="Foster-Nyarko E."/>
            <person name="Jarju S."/>
            <person name="Secka A."/>
            <person name="Antonio M."/>
            <person name="Oren A."/>
            <person name="Chaudhuri R.R."/>
            <person name="La Ragione R."/>
            <person name="Hildebrand F."/>
            <person name="Pallen M.J."/>
        </authorList>
    </citation>
    <scope>NUCLEOTIDE SEQUENCE</scope>
    <source>
        <strain evidence="6">CHK183-1962</strain>
    </source>
</reference>
<name>A0A9D1XF34_9FIRM</name>
<gene>
    <name evidence="6" type="ORF">H9734_10035</name>
</gene>
<keyword evidence="2 5" id="KW-0812">Transmembrane</keyword>
<proteinExistence type="predicted"/>
<reference evidence="6" key="2">
    <citation type="submission" date="2021-04" db="EMBL/GenBank/DDBJ databases">
        <authorList>
            <person name="Gilroy R."/>
        </authorList>
    </citation>
    <scope>NUCLEOTIDE SEQUENCE</scope>
    <source>
        <strain evidence="6">CHK183-1962</strain>
    </source>
</reference>
<dbReference type="Pfam" id="PF02674">
    <property type="entry name" value="Colicin_V"/>
    <property type="match status" value="1"/>
</dbReference>
<evidence type="ECO:0000313" key="7">
    <source>
        <dbReference type="Proteomes" id="UP000886890"/>
    </source>
</evidence>
<dbReference type="GO" id="GO:0016020">
    <property type="term" value="C:membrane"/>
    <property type="evidence" value="ECO:0007669"/>
    <property type="project" value="UniProtKB-SubCell"/>
</dbReference>
<dbReference type="InterPro" id="IPR003825">
    <property type="entry name" value="Colicin-V_CvpA"/>
</dbReference>
<protein>
    <submittedName>
        <fullName evidence="6">CvpA family protein</fullName>
    </submittedName>
</protein>
<evidence type="ECO:0000256" key="5">
    <source>
        <dbReference type="SAM" id="Phobius"/>
    </source>
</evidence>
<dbReference type="Proteomes" id="UP000886890">
    <property type="component" value="Unassembled WGS sequence"/>
</dbReference>
<evidence type="ECO:0000256" key="1">
    <source>
        <dbReference type="ARBA" id="ARBA00004141"/>
    </source>
</evidence>
<evidence type="ECO:0000256" key="4">
    <source>
        <dbReference type="ARBA" id="ARBA00023136"/>
    </source>
</evidence>